<sequence>MVGRPCGTLAASLLVPDVSFCTTSPSSLSFCCCCSSGSNEPCLPPLDASVSTDECCDSSSSEIGPNSSISRNLLLLDATAQLLLFPPIALPSLWRFFDFFDRLLVEDDLSYSSFERSRRFSFLLLCFLRL</sequence>
<proteinExistence type="predicted"/>
<accession>A0A2M4D909</accession>
<evidence type="ECO:0000313" key="1">
    <source>
        <dbReference type="EMBL" id="MBW73981.1"/>
    </source>
</evidence>
<dbReference type="EMBL" id="GGFL01009803">
    <property type="protein sequence ID" value="MBW73981.1"/>
    <property type="molecule type" value="Transcribed_RNA"/>
</dbReference>
<dbReference type="AlphaFoldDB" id="A0A2M4D909"/>
<name>A0A2M4D909_ANODA</name>
<organism evidence="1">
    <name type="scientific">Anopheles darlingi</name>
    <name type="common">Mosquito</name>
    <dbReference type="NCBI Taxonomy" id="43151"/>
    <lineage>
        <taxon>Eukaryota</taxon>
        <taxon>Metazoa</taxon>
        <taxon>Ecdysozoa</taxon>
        <taxon>Arthropoda</taxon>
        <taxon>Hexapoda</taxon>
        <taxon>Insecta</taxon>
        <taxon>Pterygota</taxon>
        <taxon>Neoptera</taxon>
        <taxon>Endopterygota</taxon>
        <taxon>Diptera</taxon>
        <taxon>Nematocera</taxon>
        <taxon>Culicoidea</taxon>
        <taxon>Culicidae</taxon>
        <taxon>Anophelinae</taxon>
        <taxon>Anopheles</taxon>
    </lineage>
</organism>
<reference evidence="1" key="1">
    <citation type="submission" date="2018-01" db="EMBL/GenBank/DDBJ databases">
        <title>An insight into the sialome of Amazonian anophelines.</title>
        <authorList>
            <person name="Ribeiro J.M."/>
            <person name="Scarpassa V."/>
            <person name="Calvo E."/>
        </authorList>
    </citation>
    <scope>NUCLEOTIDE SEQUENCE</scope>
</reference>
<protein>
    <submittedName>
        <fullName evidence="1">Putative secreted protein</fullName>
    </submittedName>
</protein>